<dbReference type="AlphaFoldDB" id="A0A9D4FAY8"/>
<dbReference type="SUPFAM" id="SSF49785">
    <property type="entry name" value="Galactose-binding domain-like"/>
    <property type="match status" value="1"/>
</dbReference>
<protein>
    <recommendedName>
        <fullName evidence="1">Apple domain-containing protein</fullName>
    </recommendedName>
</protein>
<dbReference type="Proteomes" id="UP000828390">
    <property type="component" value="Unassembled WGS sequence"/>
</dbReference>
<keyword evidence="3" id="KW-1185">Reference proteome</keyword>
<evidence type="ECO:0000313" key="3">
    <source>
        <dbReference type="Proteomes" id="UP000828390"/>
    </source>
</evidence>
<name>A0A9D4FAY8_DREPO</name>
<dbReference type="EMBL" id="JAIWYP010000007">
    <property type="protein sequence ID" value="KAH3795654.1"/>
    <property type="molecule type" value="Genomic_DNA"/>
</dbReference>
<gene>
    <name evidence="2" type="ORF">DPMN_149210</name>
</gene>
<reference evidence="2" key="1">
    <citation type="journal article" date="2019" name="bioRxiv">
        <title>The Genome of the Zebra Mussel, Dreissena polymorpha: A Resource for Invasive Species Research.</title>
        <authorList>
            <person name="McCartney M.A."/>
            <person name="Auch B."/>
            <person name="Kono T."/>
            <person name="Mallez S."/>
            <person name="Zhang Y."/>
            <person name="Obille A."/>
            <person name="Becker A."/>
            <person name="Abrahante J.E."/>
            <person name="Garbe J."/>
            <person name="Badalamenti J.P."/>
            <person name="Herman A."/>
            <person name="Mangelson H."/>
            <person name="Liachko I."/>
            <person name="Sullivan S."/>
            <person name="Sone E.D."/>
            <person name="Koren S."/>
            <person name="Silverstein K.A.T."/>
            <person name="Beckman K.B."/>
            <person name="Gohl D.M."/>
        </authorList>
    </citation>
    <scope>NUCLEOTIDE SEQUENCE</scope>
    <source>
        <strain evidence="2">Duluth1</strain>
        <tissue evidence="2">Whole animal</tissue>
    </source>
</reference>
<reference evidence="2" key="2">
    <citation type="submission" date="2020-11" db="EMBL/GenBank/DDBJ databases">
        <authorList>
            <person name="McCartney M.A."/>
            <person name="Auch B."/>
            <person name="Kono T."/>
            <person name="Mallez S."/>
            <person name="Becker A."/>
            <person name="Gohl D.M."/>
            <person name="Silverstein K.A.T."/>
            <person name="Koren S."/>
            <person name="Bechman K.B."/>
            <person name="Herman A."/>
            <person name="Abrahante J.E."/>
            <person name="Garbe J."/>
        </authorList>
    </citation>
    <scope>NUCLEOTIDE SEQUENCE</scope>
    <source>
        <strain evidence="2">Duluth1</strain>
        <tissue evidence="2">Whole animal</tissue>
    </source>
</reference>
<dbReference type="Gene3D" id="2.60.120.260">
    <property type="entry name" value="Galactose-binding domain-like"/>
    <property type="match status" value="1"/>
</dbReference>
<dbReference type="InterPro" id="IPR003609">
    <property type="entry name" value="Pan_app"/>
</dbReference>
<evidence type="ECO:0000259" key="1">
    <source>
        <dbReference type="Pfam" id="PF00024"/>
    </source>
</evidence>
<dbReference type="Pfam" id="PF00024">
    <property type="entry name" value="PAN_1"/>
    <property type="match status" value="1"/>
</dbReference>
<dbReference type="InterPro" id="IPR008979">
    <property type="entry name" value="Galactose-bd-like_sf"/>
</dbReference>
<feature type="domain" description="Apple" evidence="1">
    <location>
        <begin position="42"/>
        <end position="91"/>
    </location>
</feature>
<comment type="caution">
    <text evidence="2">The sequence shown here is derived from an EMBL/GenBank/DDBJ whole genome shotgun (WGS) entry which is preliminary data.</text>
</comment>
<accession>A0A9D4FAY8</accession>
<evidence type="ECO:0000313" key="2">
    <source>
        <dbReference type="EMBL" id="KAH3795654.1"/>
    </source>
</evidence>
<sequence length="241" mass="27099">MSMSRYCEIQRRSGSFSSPRTAACALHIGLQLLGQTSEGRIACVAECTKDPWCLSAVYDEGLRTCDLSSYSPDETMSQTEIQSGPRIYYQNVQELTAVAGIQAWQSSALDYASGSLAIDRYFCTTIQDCFHSQFHAIENYLLVELESISNLVHVDILFRTDLQYDLRNREITVLVARSQAELDTNQAKFCGHYNGPPADKYMPGRVKCPPNTTGKYVKFIQTISEYMNICEVGLLAKLRLR</sequence>
<organism evidence="2 3">
    <name type="scientific">Dreissena polymorpha</name>
    <name type="common">Zebra mussel</name>
    <name type="synonym">Mytilus polymorpha</name>
    <dbReference type="NCBI Taxonomy" id="45954"/>
    <lineage>
        <taxon>Eukaryota</taxon>
        <taxon>Metazoa</taxon>
        <taxon>Spiralia</taxon>
        <taxon>Lophotrochozoa</taxon>
        <taxon>Mollusca</taxon>
        <taxon>Bivalvia</taxon>
        <taxon>Autobranchia</taxon>
        <taxon>Heteroconchia</taxon>
        <taxon>Euheterodonta</taxon>
        <taxon>Imparidentia</taxon>
        <taxon>Neoheterodontei</taxon>
        <taxon>Myida</taxon>
        <taxon>Dreissenoidea</taxon>
        <taxon>Dreissenidae</taxon>
        <taxon>Dreissena</taxon>
    </lineage>
</organism>
<proteinExistence type="predicted"/>